<keyword evidence="1 3" id="KW-0663">Pyridoxal phosphate</keyword>
<evidence type="ECO:0000256" key="2">
    <source>
        <dbReference type="ARBA" id="ARBA00037999"/>
    </source>
</evidence>
<protein>
    <submittedName>
        <fullName evidence="4">DegT/DnrJ/EryC1/StrS family aminotransferase</fullName>
    </submittedName>
</protein>
<reference evidence="4 5" key="1">
    <citation type="submission" date="2020-05" db="EMBL/GenBank/DDBJ databases">
        <title>Hymenobacter terrestris sp. nov. and Hymenobacter lapidiphilus sp. nov., isolated from regoliths in Antarctica.</title>
        <authorList>
            <person name="Sedlacek I."/>
            <person name="Pantucek R."/>
            <person name="Zeman M."/>
            <person name="Holochova P."/>
            <person name="Kralova S."/>
            <person name="Stankova E."/>
            <person name="Sedo O."/>
            <person name="Micenkova L."/>
            <person name="Svec P."/>
            <person name="Gupta V."/>
            <person name="Sood U."/>
            <person name="Korpole U.S."/>
            <person name="Lal R."/>
        </authorList>
    </citation>
    <scope>NUCLEOTIDE SEQUENCE [LARGE SCALE GENOMIC DNA]</scope>
    <source>
        <strain evidence="4 5">P5252</strain>
    </source>
</reference>
<dbReference type="InterPro" id="IPR015421">
    <property type="entry name" value="PyrdxlP-dep_Trfase_major"/>
</dbReference>
<dbReference type="CDD" id="cd00616">
    <property type="entry name" value="AHBA_syn"/>
    <property type="match status" value="1"/>
</dbReference>
<comment type="similarity">
    <text evidence="2 3">Belongs to the DegT/DnrJ/EryC1 family.</text>
</comment>
<keyword evidence="4" id="KW-0032">Aminotransferase</keyword>
<dbReference type="InterPro" id="IPR000653">
    <property type="entry name" value="DegT/StrS_aminotransferase"/>
</dbReference>
<dbReference type="InterPro" id="IPR015424">
    <property type="entry name" value="PyrdxlP-dep_Trfase"/>
</dbReference>
<evidence type="ECO:0000313" key="4">
    <source>
        <dbReference type="EMBL" id="NVO85921.1"/>
    </source>
</evidence>
<organism evidence="4 5">
    <name type="scientific">Hymenobacter terrestris</name>
    <dbReference type="NCBI Taxonomy" id="2748310"/>
    <lineage>
        <taxon>Bacteria</taxon>
        <taxon>Pseudomonadati</taxon>
        <taxon>Bacteroidota</taxon>
        <taxon>Cytophagia</taxon>
        <taxon>Cytophagales</taxon>
        <taxon>Hymenobacteraceae</taxon>
        <taxon>Hymenobacter</taxon>
    </lineage>
</organism>
<sequence>MINVTRTFLPPLEEYTRYLQGIWDRVYLTNAGPLVVELENLLKEYLGVRHFFYVNNGTIALQIALKALDIRGEVLTTPFSYVATTSSIVWEGCVPVFVDIDPETLCIDPTLLEAAITPRTQAIMATHVYGNPCNVEAIEEIANRHGLRVIYDAAHAFGTQLNGTSVLNYGDISTLSFHATKLFHTGEGGGIATNDDELAHRISYMRNFGHNGPEAFWGVGVNGKSSELHAAMGLSVFPYVEQLISRRQELSQLYDEQLDGHICRRPLLQPETSKYNCAYYPVVLPSEKVLLTVQNNLNAADIFPRRYFYPSLNTLNYVTSPQPMPVSEDISSRVLCLPLYYDLSDDQVHQITEIMNASL</sequence>
<gene>
    <name evidence="4" type="ORF">HW556_13615</name>
</gene>
<comment type="caution">
    <text evidence="4">The sequence shown here is derived from an EMBL/GenBank/DDBJ whole genome shotgun (WGS) entry which is preliminary data.</text>
</comment>
<keyword evidence="5" id="KW-1185">Reference proteome</keyword>
<dbReference type="Proteomes" id="UP000626554">
    <property type="component" value="Unassembled WGS sequence"/>
</dbReference>
<proteinExistence type="inferred from homology"/>
<dbReference type="GO" id="GO:0008483">
    <property type="term" value="F:transaminase activity"/>
    <property type="evidence" value="ECO:0007669"/>
    <property type="project" value="UniProtKB-KW"/>
</dbReference>
<keyword evidence="4" id="KW-0808">Transferase</keyword>
<accession>A0ABX2Q7H1</accession>
<evidence type="ECO:0000313" key="5">
    <source>
        <dbReference type="Proteomes" id="UP000626554"/>
    </source>
</evidence>
<dbReference type="Pfam" id="PF01041">
    <property type="entry name" value="DegT_DnrJ_EryC1"/>
    <property type="match status" value="1"/>
</dbReference>
<dbReference type="PANTHER" id="PTHR30244">
    <property type="entry name" value="TRANSAMINASE"/>
    <property type="match status" value="1"/>
</dbReference>
<dbReference type="Gene3D" id="3.40.640.10">
    <property type="entry name" value="Type I PLP-dependent aspartate aminotransferase-like (Major domain)"/>
    <property type="match status" value="1"/>
</dbReference>
<dbReference type="EMBL" id="JABKAV010000047">
    <property type="protein sequence ID" value="NVO85921.1"/>
    <property type="molecule type" value="Genomic_DNA"/>
</dbReference>
<evidence type="ECO:0000256" key="1">
    <source>
        <dbReference type="ARBA" id="ARBA00022898"/>
    </source>
</evidence>
<dbReference type="PANTHER" id="PTHR30244:SF9">
    <property type="entry name" value="PROTEIN RV3402C"/>
    <property type="match status" value="1"/>
</dbReference>
<dbReference type="SUPFAM" id="SSF53383">
    <property type="entry name" value="PLP-dependent transferases"/>
    <property type="match status" value="1"/>
</dbReference>
<evidence type="ECO:0000256" key="3">
    <source>
        <dbReference type="RuleBase" id="RU004508"/>
    </source>
</evidence>
<dbReference type="PIRSF" id="PIRSF000390">
    <property type="entry name" value="PLP_StrS"/>
    <property type="match status" value="1"/>
</dbReference>
<name>A0ABX2Q7H1_9BACT</name>
<dbReference type="RefSeq" id="WP_176900640.1">
    <property type="nucleotide sequence ID" value="NZ_JABKAV010000047.1"/>
</dbReference>